<evidence type="ECO:0000313" key="2">
    <source>
        <dbReference type="Proteomes" id="UP001732700"/>
    </source>
</evidence>
<protein>
    <submittedName>
        <fullName evidence="1">Uncharacterized protein</fullName>
    </submittedName>
</protein>
<name>A0ACD5VMF8_AVESA</name>
<reference evidence="1" key="2">
    <citation type="submission" date="2025-09" db="UniProtKB">
        <authorList>
            <consortium name="EnsemblPlants"/>
        </authorList>
    </citation>
    <scope>IDENTIFICATION</scope>
</reference>
<accession>A0ACD5VMF8</accession>
<organism evidence="1 2">
    <name type="scientific">Avena sativa</name>
    <name type="common">Oat</name>
    <dbReference type="NCBI Taxonomy" id="4498"/>
    <lineage>
        <taxon>Eukaryota</taxon>
        <taxon>Viridiplantae</taxon>
        <taxon>Streptophyta</taxon>
        <taxon>Embryophyta</taxon>
        <taxon>Tracheophyta</taxon>
        <taxon>Spermatophyta</taxon>
        <taxon>Magnoliopsida</taxon>
        <taxon>Liliopsida</taxon>
        <taxon>Poales</taxon>
        <taxon>Poaceae</taxon>
        <taxon>BOP clade</taxon>
        <taxon>Pooideae</taxon>
        <taxon>Poodae</taxon>
        <taxon>Poeae</taxon>
        <taxon>Poeae Chloroplast Group 1 (Aveneae type)</taxon>
        <taxon>Aveninae</taxon>
        <taxon>Avena</taxon>
    </lineage>
</organism>
<evidence type="ECO:0000313" key="1">
    <source>
        <dbReference type="EnsemblPlants" id="AVESA.00010b.r2.3CG0462690.1.CDS"/>
    </source>
</evidence>
<dbReference type="Proteomes" id="UP001732700">
    <property type="component" value="Chromosome 3C"/>
</dbReference>
<sequence length="96" mass="10730">MDKYRNRFPAPIVLSVLLLLTCFATHAQCRIMEDVQSVKINLPAGLCIRGHSCKGLSSCYYCCSIDKQCYPTAEYCNLKCGRGSPVHRGLLFDPII</sequence>
<proteinExistence type="predicted"/>
<dbReference type="EnsemblPlants" id="AVESA.00010b.r2.3CG0462690.1">
    <property type="protein sequence ID" value="AVESA.00010b.r2.3CG0462690.1.CDS"/>
    <property type="gene ID" value="AVESA.00010b.r2.3CG0462690"/>
</dbReference>
<reference evidence="1" key="1">
    <citation type="submission" date="2021-05" db="EMBL/GenBank/DDBJ databases">
        <authorList>
            <person name="Scholz U."/>
            <person name="Mascher M."/>
            <person name="Fiebig A."/>
        </authorList>
    </citation>
    <scope>NUCLEOTIDE SEQUENCE [LARGE SCALE GENOMIC DNA]</scope>
</reference>
<keyword evidence="2" id="KW-1185">Reference proteome</keyword>